<evidence type="ECO:0000256" key="4">
    <source>
        <dbReference type="SAM" id="SignalP"/>
    </source>
</evidence>
<dbReference type="InterPro" id="IPR028082">
    <property type="entry name" value="Peripla_BP_I"/>
</dbReference>
<dbReference type="InterPro" id="IPR050555">
    <property type="entry name" value="Bact_Solute-Bind_Prot2"/>
</dbReference>
<evidence type="ECO:0000256" key="3">
    <source>
        <dbReference type="SAM" id="MobiDB-lite"/>
    </source>
</evidence>
<dbReference type="RefSeq" id="WP_156273341.1">
    <property type="nucleotide sequence ID" value="NZ_CP046244.1"/>
</dbReference>
<feature type="chain" id="PRO_5038561712" evidence="4">
    <location>
        <begin position="22"/>
        <end position="347"/>
    </location>
</feature>
<name>A0A6I5ZS60_9FIRM</name>
<evidence type="ECO:0000313" key="7">
    <source>
        <dbReference type="Proteomes" id="UP000425916"/>
    </source>
</evidence>
<gene>
    <name evidence="6" type="primary">frcB</name>
    <name evidence="6" type="ORF">MGLY_19210</name>
</gene>
<keyword evidence="4" id="KW-0732">Signal</keyword>
<comment type="subcellular location">
    <subcellularLocation>
        <location evidence="1">Cell envelope</location>
    </subcellularLocation>
</comment>
<dbReference type="InterPro" id="IPR025997">
    <property type="entry name" value="SBP_2_dom"/>
</dbReference>
<evidence type="ECO:0000259" key="5">
    <source>
        <dbReference type="Pfam" id="PF13407"/>
    </source>
</evidence>
<evidence type="ECO:0000313" key="6">
    <source>
        <dbReference type="EMBL" id="QGP92539.1"/>
    </source>
</evidence>
<dbReference type="GO" id="GO:0030288">
    <property type="term" value="C:outer membrane-bounded periplasmic space"/>
    <property type="evidence" value="ECO:0007669"/>
    <property type="project" value="TreeGrafter"/>
</dbReference>
<feature type="region of interest" description="Disordered" evidence="3">
    <location>
        <begin position="27"/>
        <end position="53"/>
    </location>
</feature>
<organism evidence="6 7">
    <name type="scientific">Neomoorella glycerini</name>
    <dbReference type="NCBI Taxonomy" id="55779"/>
    <lineage>
        <taxon>Bacteria</taxon>
        <taxon>Bacillati</taxon>
        <taxon>Bacillota</taxon>
        <taxon>Clostridia</taxon>
        <taxon>Neomoorellales</taxon>
        <taxon>Neomoorellaceae</taxon>
        <taxon>Neomoorella</taxon>
    </lineage>
</organism>
<evidence type="ECO:0000256" key="1">
    <source>
        <dbReference type="ARBA" id="ARBA00004196"/>
    </source>
</evidence>
<dbReference type="PANTHER" id="PTHR30036:SF7">
    <property type="entry name" value="ABC TRANSPORTER PERIPLASMIC-BINDING PROTEIN YPHF"/>
    <property type="match status" value="1"/>
</dbReference>
<dbReference type="SUPFAM" id="SSF53822">
    <property type="entry name" value="Periplasmic binding protein-like I"/>
    <property type="match status" value="1"/>
</dbReference>
<dbReference type="PROSITE" id="PS51257">
    <property type="entry name" value="PROKAR_LIPOPROTEIN"/>
    <property type="match status" value="1"/>
</dbReference>
<proteinExistence type="inferred from homology"/>
<dbReference type="OrthoDB" id="9769193at2"/>
<sequence length="347" mass="37177">MKKIKAFTLASIFILVFVVLAGCQSKSAPSNQGNQANTTQSQTGNQSETPKATSNEEYVMVSNVAGHPYWLDAQDGGRDAAAELGVKWTYTGPSDFNTAAQVTTLEQIIAKKPAGIIVAALQPDALTPAINKAVEAGIPVVTVDTDAPASKRMTYLGTDNYQAGRVMGERLAQVVNGNGNIGLATVPGQFNLEERIRGIKDVLLQKYPNVKVASIVDDKNDDSATATAVVAMLQANPDIKAVASINAVGAGVAAALRQANKVGQVKAVTFDITDPILNGIEDGTIDSTIVQRTYMMTYLGVKLLYNYNHRSKYLDNWFQNKLNILPNAVDTGVMVITKDQARAFKRK</sequence>
<protein>
    <submittedName>
        <fullName evidence="6">Fructose import binding protein FrcB</fullName>
    </submittedName>
</protein>
<dbReference type="Gene3D" id="3.40.50.2300">
    <property type="match status" value="2"/>
</dbReference>
<reference evidence="6 7" key="1">
    <citation type="submission" date="2019-11" db="EMBL/GenBank/DDBJ databases">
        <title>Genome sequence of Moorella glycerini DSM11254.</title>
        <authorList>
            <person name="Poehlein A."/>
            <person name="Boeer T."/>
            <person name="Daniel R."/>
        </authorList>
    </citation>
    <scope>NUCLEOTIDE SEQUENCE [LARGE SCALE GENOMIC DNA]</scope>
    <source>
        <strain evidence="6 7">DSM 11254</strain>
    </source>
</reference>
<dbReference type="EMBL" id="CP046244">
    <property type="protein sequence ID" value="QGP92539.1"/>
    <property type="molecule type" value="Genomic_DNA"/>
</dbReference>
<dbReference type="Proteomes" id="UP000425916">
    <property type="component" value="Chromosome"/>
</dbReference>
<dbReference type="AlphaFoldDB" id="A0A6I5ZS60"/>
<accession>A0A6I5ZS60</accession>
<evidence type="ECO:0000256" key="2">
    <source>
        <dbReference type="ARBA" id="ARBA00007639"/>
    </source>
</evidence>
<dbReference type="GO" id="GO:0030246">
    <property type="term" value="F:carbohydrate binding"/>
    <property type="evidence" value="ECO:0007669"/>
    <property type="project" value="TreeGrafter"/>
</dbReference>
<feature type="signal peptide" evidence="4">
    <location>
        <begin position="1"/>
        <end position="21"/>
    </location>
</feature>
<feature type="domain" description="Periplasmic binding protein" evidence="5">
    <location>
        <begin position="59"/>
        <end position="307"/>
    </location>
</feature>
<keyword evidence="7" id="KW-1185">Reference proteome</keyword>
<dbReference type="Pfam" id="PF13407">
    <property type="entry name" value="Peripla_BP_4"/>
    <property type="match status" value="1"/>
</dbReference>
<comment type="similarity">
    <text evidence="2">Belongs to the bacterial solute-binding protein 2 family.</text>
</comment>
<dbReference type="PANTHER" id="PTHR30036">
    <property type="entry name" value="D-XYLOSE-BINDING PERIPLASMIC PROTEIN"/>
    <property type="match status" value="1"/>
</dbReference>